<keyword evidence="3" id="KW-1003">Cell membrane</keyword>
<evidence type="ECO:0000256" key="2">
    <source>
        <dbReference type="ARBA" id="ARBA00012513"/>
    </source>
</evidence>
<keyword evidence="4" id="KW-0597">Phosphoprotein</keyword>
<keyword evidence="10" id="KW-0067">ATP-binding</keyword>
<dbReference type="InterPro" id="IPR032675">
    <property type="entry name" value="LRR_dom_sf"/>
</dbReference>
<feature type="region of interest" description="Disordered" evidence="12">
    <location>
        <begin position="538"/>
        <end position="574"/>
    </location>
</feature>
<dbReference type="EMBL" id="CP097511">
    <property type="protein sequence ID" value="URE48931.1"/>
    <property type="molecule type" value="Genomic_DNA"/>
</dbReference>
<evidence type="ECO:0000256" key="1">
    <source>
        <dbReference type="ARBA" id="ARBA00004236"/>
    </source>
</evidence>
<keyword evidence="7" id="KW-0732">Signal</keyword>
<dbReference type="Pfam" id="PF23598">
    <property type="entry name" value="LRR_14"/>
    <property type="match status" value="1"/>
</dbReference>
<feature type="transmembrane region" description="Helical" evidence="13">
    <location>
        <begin position="500"/>
        <end position="523"/>
    </location>
</feature>
<name>A0A9E7IAZ8_9LILI</name>
<feature type="domain" description="Disease resistance R13L4/SHOC-2-like LRR" evidence="15">
    <location>
        <begin position="156"/>
        <end position="344"/>
    </location>
</feature>
<keyword evidence="5" id="KW-0433">Leucine-rich repeat</keyword>
<dbReference type="GO" id="GO:0004674">
    <property type="term" value="F:protein serine/threonine kinase activity"/>
    <property type="evidence" value="ECO:0007669"/>
    <property type="project" value="UniProtKB-EC"/>
</dbReference>
<dbReference type="GO" id="GO:0005886">
    <property type="term" value="C:plasma membrane"/>
    <property type="evidence" value="ECO:0007669"/>
    <property type="project" value="UniProtKB-SubCell"/>
</dbReference>
<dbReference type="PROSITE" id="PS51450">
    <property type="entry name" value="LRR"/>
    <property type="match status" value="1"/>
</dbReference>
<evidence type="ECO:0000256" key="4">
    <source>
        <dbReference type="ARBA" id="ARBA00022553"/>
    </source>
</evidence>
<accession>A0A9E7IAZ8</accession>
<evidence type="ECO:0000313" key="16">
    <source>
        <dbReference type="EMBL" id="URE48931.1"/>
    </source>
</evidence>
<keyword evidence="11" id="KW-0325">Glycoprotein</keyword>
<gene>
    <name evidence="16" type="ORF">MUK42_03002</name>
</gene>
<evidence type="ECO:0000256" key="3">
    <source>
        <dbReference type="ARBA" id="ARBA00022475"/>
    </source>
</evidence>
<dbReference type="Gene3D" id="2.60.120.430">
    <property type="entry name" value="Galactose-binding lectin"/>
    <property type="match status" value="1"/>
</dbReference>
<feature type="transmembrane region" description="Helical" evidence="13">
    <location>
        <begin position="7"/>
        <end position="26"/>
    </location>
</feature>
<keyword evidence="13" id="KW-0812">Transmembrane</keyword>
<keyword evidence="6" id="KW-0808">Transferase</keyword>
<dbReference type="InterPro" id="IPR001611">
    <property type="entry name" value="Leu-rich_rpt"/>
</dbReference>
<dbReference type="OrthoDB" id="676979at2759"/>
<organism evidence="16 17">
    <name type="scientific">Musa troglodytarum</name>
    <name type="common">fe'i banana</name>
    <dbReference type="NCBI Taxonomy" id="320322"/>
    <lineage>
        <taxon>Eukaryota</taxon>
        <taxon>Viridiplantae</taxon>
        <taxon>Streptophyta</taxon>
        <taxon>Embryophyta</taxon>
        <taxon>Tracheophyta</taxon>
        <taxon>Spermatophyta</taxon>
        <taxon>Magnoliopsida</taxon>
        <taxon>Liliopsida</taxon>
        <taxon>Zingiberales</taxon>
        <taxon>Musaceae</taxon>
        <taxon>Musa</taxon>
    </lineage>
</organism>
<dbReference type="Gene3D" id="3.80.10.10">
    <property type="entry name" value="Ribonuclease Inhibitor"/>
    <property type="match status" value="2"/>
</dbReference>
<evidence type="ECO:0000256" key="12">
    <source>
        <dbReference type="SAM" id="MobiDB-lite"/>
    </source>
</evidence>
<dbReference type="FunFam" id="3.80.10.10:FF:000383">
    <property type="entry name" value="Leucine-rich repeat receptor protein kinase EMS1"/>
    <property type="match status" value="1"/>
</dbReference>
<keyword evidence="17" id="KW-1185">Reference proteome</keyword>
<sequence>MVPQIRFFIFLSTFFFFLFAFVFSIISSGGGGPPNTNAIEKEALRNIQKQWRITTWETLQSTDPATALNRGGETVRMPGSTAAATQTTTAASSNCECISSPWVLLSVIELLGTIIACLMTFSGDCRKVFEMNVSGRIPDALFNLTNLVNLNLSRNILNGSIPEDIHKLKHLRILSLDKNQFSGNITPSIGNLTNLTYLSLGTNRFSGGIPSTVGSLTLLEQLYIDSSGLSGPLPSDLANMTSLKKLWAFDNDFTGNLPESIGQLTNLTDLQIYGTSLEGPIPKNFSALTKLETLKLGDLSGADSNLLFLENMKSLFTLSLRNCQVADEIPTFLRNFSNLTYLFLGNNALSDLFPSEVLTENKNLTTVNYIGTSMNRQSDRISTRSLRYHVVGLQNGTYKVELLFAEIVMDDTPSWTGLGRRIFNIYIQNQLVEQDFNIIAEAKGSKKPYNKTYKITVANNILDIHLLWSGRGTCCIPAKEQDHFTPSPTSSSHNERRAGIIVGIAAGCAAAVKILSSIVYLWWKRIDLDRIQVHTNTAKQTETSPHVQLQHSDLPSSSQLSPAVADTARLDPAS</sequence>
<evidence type="ECO:0000256" key="13">
    <source>
        <dbReference type="SAM" id="Phobius"/>
    </source>
</evidence>
<dbReference type="InterPro" id="IPR021720">
    <property type="entry name" value="Malectin_dom"/>
</dbReference>
<evidence type="ECO:0000256" key="5">
    <source>
        <dbReference type="ARBA" id="ARBA00022614"/>
    </source>
</evidence>
<evidence type="ECO:0000313" key="17">
    <source>
        <dbReference type="Proteomes" id="UP001055439"/>
    </source>
</evidence>
<evidence type="ECO:0000259" key="14">
    <source>
        <dbReference type="Pfam" id="PF11721"/>
    </source>
</evidence>
<dbReference type="PANTHER" id="PTHR48006">
    <property type="entry name" value="LEUCINE-RICH REPEAT-CONTAINING PROTEIN DDB_G0281931-RELATED"/>
    <property type="match status" value="1"/>
</dbReference>
<proteinExistence type="predicted"/>
<evidence type="ECO:0000256" key="9">
    <source>
        <dbReference type="ARBA" id="ARBA00022741"/>
    </source>
</evidence>
<keyword evidence="13" id="KW-1133">Transmembrane helix</keyword>
<dbReference type="FunFam" id="3.80.10.10:FF:000041">
    <property type="entry name" value="LRR receptor-like serine/threonine-protein kinase ERECTA"/>
    <property type="match status" value="1"/>
</dbReference>
<dbReference type="EC" id="2.7.11.1" evidence="2"/>
<keyword evidence="9" id="KW-0547">Nucleotide-binding</keyword>
<dbReference type="PANTHER" id="PTHR48006:SF98">
    <property type="entry name" value="MALECTIN DOMAIN-CONTAINING PROTEIN"/>
    <property type="match status" value="1"/>
</dbReference>
<dbReference type="InterPro" id="IPR055414">
    <property type="entry name" value="LRR_R13L4/SHOC2-like"/>
</dbReference>
<evidence type="ECO:0000259" key="15">
    <source>
        <dbReference type="Pfam" id="PF23598"/>
    </source>
</evidence>
<evidence type="ECO:0000256" key="10">
    <source>
        <dbReference type="ARBA" id="ARBA00022840"/>
    </source>
</evidence>
<feature type="domain" description="Malectin" evidence="14">
    <location>
        <begin position="377"/>
        <end position="479"/>
    </location>
</feature>
<dbReference type="AlphaFoldDB" id="A0A9E7IAZ8"/>
<protein>
    <recommendedName>
        <fullName evidence="2">non-specific serine/threonine protein kinase</fullName>
        <ecNumber evidence="2">2.7.11.1</ecNumber>
    </recommendedName>
</protein>
<evidence type="ECO:0000256" key="8">
    <source>
        <dbReference type="ARBA" id="ARBA00022737"/>
    </source>
</evidence>
<evidence type="ECO:0000256" key="6">
    <source>
        <dbReference type="ARBA" id="ARBA00022679"/>
    </source>
</evidence>
<dbReference type="InterPro" id="IPR051824">
    <property type="entry name" value="LRR_Rcpt-Like_S/T_Kinase"/>
</dbReference>
<keyword evidence="8" id="KW-0677">Repeat</keyword>
<evidence type="ECO:0000256" key="7">
    <source>
        <dbReference type="ARBA" id="ARBA00022729"/>
    </source>
</evidence>
<evidence type="ECO:0000256" key="11">
    <source>
        <dbReference type="ARBA" id="ARBA00023180"/>
    </source>
</evidence>
<dbReference type="Proteomes" id="UP001055439">
    <property type="component" value="Chromosome 9"/>
</dbReference>
<feature type="compositionally biased region" description="Polar residues" evidence="12">
    <location>
        <begin position="538"/>
        <end position="561"/>
    </location>
</feature>
<dbReference type="GO" id="GO:0005524">
    <property type="term" value="F:ATP binding"/>
    <property type="evidence" value="ECO:0007669"/>
    <property type="project" value="UniProtKB-KW"/>
</dbReference>
<keyword evidence="13" id="KW-0472">Membrane</keyword>
<reference evidence="16" key="1">
    <citation type="submission" date="2022-05" db="EMBL/GenBank/DDBJ databases">
        <title>The Musa troglodytarum L. genome provides insights into the mechanism of non-climacteric behaviour and enrichment of carotenoids.</title>
        <authorList>
            <person name="Wang J."/>
        </authorList>
    </citation>
    <scope>NUCLEOTIDE SEQUENCE</scope>
    <source>
        <tissue evidence="16">Leaf</tissue>
    </source>
</reference>
<dbReference type="SUPFAM" id="SSF52058">
    <property type="entry name" value="L domain-like"/>
    <property type="match status" value="1"/>
</dbReference>
<dbReference type="Pfam" id="PF11721">
    <property type="entry name" value="Malectin"/>
    <property type="match status" value="1"/>
</dbReference>
<comment type="subcellular location">
    <subcellularLocation>
        <location evidence="1">Cell membrane</location>
    </subcellularLocation>
</comment>